<accession>A0ACC2AE85</accession>
<sequence length="537" mass="60633">MVPSADLQKWGGVHGNMSKDMISMFSPGTWIAFISVYVFIVFLFRKFYNTNKSSSLPLPPGPRPWPIVGSMFQIGKPPHQYFTQLAKKYGSSIVHVRLGYSPWIVVHTPELAMEVLKTRDTAFAYRPPTVFSEHFSFGYQNIAFRQHTDATWRHLRKLCATSLFTPSSLRISADLRQEETSALVSTIRSAAIKGGSTFVLKARPILYESNMNMMSRIIFGKRYFGEGHSYGTEAAAFRIMLEQVVEESGKTHLGDMFPLLRGIDLQGTEKNLKEHVRPGMEKFFASRISERRLQHQLDGGIREHTDFLDTLLSLKAEDSLSDICIMALLSDLMSGGSDTGTVTVEWALSELIAHPQQFLKVREEIDSVVGQNRMVQESDLPYLPYLHATIKETLRLHPPVPLLLPHYTPVESHLGGYKVPARSNIIVNIWAIGRDPRVWRNPEEFNPDRFLETDMQFVGGKQFQLLAFSAGRRQCPGYPLSAIQVPHTLASLIQAFDWGPPAGQKPEDINMDEEMGLACYRTVPLEAAVSYRLKLDL</sequence>
<gene>
    <name evidence="1" type="ORF">O6H91_22G033500</name>
</gene>
<dbReference type="EMBL" id="CM055113">
    <property type="protein sequence ID" value="KAJ7515895.1"/>
    <property type="molecule type" value="Genomic_DNA"/>
</dbReference>
<dbReference type="Proteomes" id="UP001162992">
    <property type="component" value="Chromosome 22"/>
</dbReference>
<reference evidence="2" key="1">
    <citation type="journal article" date="2024" name="Proc. Natl. Acad. Sci. U.S.A.">
        <title>Extraordinary preservation of gene collinearity over three hundred million years revealed in homosporous lycophytes.</title>
        <authorList>
            <person name="Li C."/>
            <person name="Wickell D."/>
            <person name="Kuo L.Y."/>
            <person name="Chen X."/>
            <person name="Nie B."/>
            <person name="Liao X."/>
            <person name="Peng D."/>
            <person name="Ji J."/>
            <person name="Jenkins J."/>
            <person name="Williams M."/>
            <person name="Shu S."/>
            <person name="Plott C."/>
            <person name="Barry K."/>
            <person name="Rajasekar S."/>
            <person name="Grimwood J."/>
            <person name="Han X."/>
            <person name="Sun S."/>
            <person name="Hou Z."/>
            <person name="He W."/>
            <person name="Dai G."/>
            <person name="Sun C."/>
            <person name="Schmutz J."/>
            <person name="Leebens-Mack J.H."/>
            <person name="Li F.W."/>
            <person name="Wang L."/>
        </authorList>
    </citation>
    <scope>NUCLEOTIDE SEQUENCE [LARGE SCALE GENOMIC DNA]</scope>
    <source>
        <strain evidence="2">cv. PW_Plant_1</strain>
    </source>
</reference>
<comment type="caution">
    <text evidence="1">The sequence shown here is derived from an EMBL/GenBank/DDBJ whole genome shotgun (WGS) entry which is preliminary data.</text>
</comment>
<proteinExistence type="predicted"/>
<organism evidence="1 2">
    <name type="scientific">Diphasiastrum complanatum</name>
    <name type="common">Issler's clubmoss</name>
    <name type="synonym">Lycopodium complanatum</name>
    <dbReference type="NCBI Taxonomy" id="34168"/>
    <lineage>
        <taxon>Eukaryota</taxon>
        <taxon>Viridiplantae</taxon>
        <taxon>Streptophyta</taxon>
        <taxon>Embryophyta</taxon>
        <taxon>Tracheophyta</taxon>
        <taxon>Lycopodiopsida</taxon>
        <taxon>Lycopodiales</taxon>
        <taxon>Lycopodiaceae</taxon>
        <taxon>Lycopodioideae</taxon>
        <taxon>Diphasiastrum</taxon>
    </lineage>
</organism>
<evidence type="ECO:0000313" key="2">
    <source>
        <dbReference type="Proteomes" id="UP001162992"/>
    </source>
</evidence>
<protein>
    <submittedName>
        <fullName evidence="1">Uncharacterized protein</fullName>
    </submittedName>
</protein>
<name>A0ACC2AE85_DIPCM</name>
<evidence type="ECO:0000313" key="1">
    <source>
        <dbReference type="EMBL" id="KAJ7515895.1"/>
    </source>
</evidence>
<keyword evidence="2" id="KW-1185">Reference proteome</keyword>